<sequence>MNKIKPLTTTTKNKPIYNNITQQDIQSLGITLKQLDSWNLVLNLLHQFFNENPQPLDKEKVMSEYYVCAKLFTNFHNDFYQLSKKINKQIEKLQQKEKI</sequence>
<organism evidence="1 2">
    <name type="scientific">Candidatus Enterococcus palustris</name>
    <dbReference type="NCBI Taxonomy" id="1834189"/>
    <lineage>
        <taxon>Bacteria</taxon>
        <taxon>Bacillati</taxon>
        <taxon>Bacillota</taxon>
        <taxon>Bacilli</taxon>
        <taxon>Lactobacillales</taxon>
        <taxon>Enterococcaceae</taxon>
        <taxon>Enterococcus</taxon>
    </lineage>
</organism>
<protein>
    <submittedName>
        <fullName evidence="1">Uncharacterized protein</fullName>
    </submittedName>
</protein>
<evidence type="ECO:0000313" key="2">
    <source>
        <dbReference type="Proteomes" id="UP000194948"/>
    </source>
</evidence>
<name>A0AAQ3Y7L6_9ENTE</name>
<dbReference type="RefSeq" id="WP_086314733.1">
    <property type="nucleotide sequence ID" value="NZ_CP147244.1"/>
</dbReference>
<evidence type="ECO:0000313" key="1">
    <source>
        <dbReference type="EMBL" id="WYK01209.1"/>
    </source>
</evidence>
<accession>A0AAQ3Y7L6</accession>
<proteinExistence type="predicted"/>
<dbReference type="EMBL" id="CP147244">
    <property type="protein sequence ID" value="WYK01209.1"/>
    <property type="molecule type" value="Genomic_DNA"/>
</dbReference>
<gene>
    <name evidence="1" type="ORF">A5821_002346</name>
</gene>
<keyword evidence="2" id="KW-1185">Reference proteome</keyword>
<dbReference type="AlphaFoldDB" id="A0AAQ3Y7L6"/>
<dbReference type="Proteomes" id="UP000194948">
    <property type="component" value="Chromosome"/>
</dbReference>
<reference evidence="2" key="1">
    <citation type="submission" date="2017-05" db="EMBL/GenBank/DDBJ databases">
        <title>The Genome Sequence of EEnterococcus faecalis 9F2_4866.</title>
        <authorList>
            <consortium name="The Broad Institute Genomics Platform"/>
            <consortium name="The Broad Institute Genomic Center for Infectious Diseases"/>
            <person name="Earl A."/>
            <person name="Manson A."/>
            <person name="Schwartman J."/>
            <person name="Gilmore M."/>
            <person name="Abouelleil A."/>
            <person name="Cao P."/>
            <person name="Chapman S."/>
            <person name="Cusick C."/>
            <person name="Shea T."/>
            <person name="Young S."/>
            <person name="Neafsey D."/>
            <person name="Nusbaum C."/>
            <person name="Birren B."/>
        </authorList>
    </citation>
    <scope>NUCLEOTIDE SEQUENCE [LARGE SCALE GENOMIC DNA]</scope>
    <source>
        <strain evidence="2">7F3_DIV0205</strain>
    </source>
</reference>
<reference evidence="1 2" key="2">
    <citation type="submission" date="2024-03" db="EMBL/GenBank/DDBJ databases">
        <title>The Genome Sequence of Enterococcus sp. DIV0205d.</title>
        <authorList>
            <consortium name="The Broad Institute Genomics Platform"/>
            <consortium name="The Broad Institute Microbial Omics Core"/>
            <consortium name="The Broad Institute Genomic Center for Infectious Diseases"/>
            <person name="Earl A."/>
            <person name="Manson A."/>
            <person name="Gilmore M."/>
            <person name="Schwartman J."/>
            <person name="Shea T."/>
            <person name="Abouelleil A."/>
            <person name="Cao P."/>
            <person name="Chapman S."/>
            <person name="Cusick C."/>
            <person name="Young S."/>
            <person name="Neafsey D."/>
            <person name="Nusbaum C."/>
            <person name="Birren B."/>
        </authorList>
    </citation>
    <scope>NUCLEOTIDE SEQUENCE [LARGE SCALE GENOMIC DNA]</scope>
    <source>
        <strain evidence="1 2">7F3_DIV0205</strain>
    </source>
</reference>